<feature type="compositionally biased region" description="Acidic residues" evidence="1">
    <location>
        <begin position="18"/>
        <end position="31"/>
    </location>
</feature>
<evidence type="ECO:0000256" key="1">
    <source>
        <dbReference type="SAM" id="MobiDB-lite"/>
    </source>
</evidence>
<feature type="non-terminal residue" evidence="2">
    <location>
        <position position="1"/>
    </location>
</feature>
<sequence length="31" mass="3337">EELLLPPANADDPTAVELMDEVNPSDEELIG</sequence>
<accession>A0A699XJA3</accession>
<protein>
    <submittedName>
        <fullName evidence="2">Uncharacterized protein</fullName>
    </submittedName>
</protein>
<name>A0A699XJA3_TANCI</name>
<evidence type="ECO:0000313" key="2">
    <source>
        <dbReference type="EMBL" id="GFD59273.1"/>
    </source>
</evidence>
<gene>
    <name evidence="2" type="ORF">Tci_931242</name>
</gene>
<organism evidence="2">
    <name type="scientific">Tanacetum cinerariifolium</name>
    <name type="common">Dalmatian daisy</name>
    <name type="synonym">Chrysanthemum cinerariifolium</name>
    <dbReference type="NCBI Taxonomy" id="118510"/>
    <lineage>
        <taxon>Eukaryota</taxon>
        <taxon>Viridiplantae</taxon>
        <taxon>Streptophyta</taxon>
        <taxon>Embryophyta</taxon>
        <taxon>Tracheophyta</taxon>
        <taxon>Spermatophyta</taxon>
        <taxon>Magnoliopsida</taxon>
        <taxon>eudicotyledons</taxon>
        <taxon>Gunneridae</taxon>
        <taxon>Pentapetalae</taxon>
        <taxon>asterids</taxon>
        <taxon>campanulids</taxon>
        <taxon>Asterales</taxon>
        <taxon>Asteraceae</taxon>
        <taxon>Asteroideae</taxon>
        <taxon>Anthemideae</taxon>
        <taxon>Anthemidinae</taxon>
        <taxon>Tanacetum</taxon>
    </lineage>
</organism>
<comment type="caution">
    <text evidence="2">The sequence shown here is derived from an EMBL/GenBank/DDBJ whole genome shotgun (WGS) entry which is preliminary data.</text>
</comment>
<feature type="region of interest" description="Disordered" evidence="1">
    <location>
        <begin position="1"/>
        <end position="31"/>
    </location>
</feature>
<dbReference type="EMBL" id="BKCJ011863014">
    <property type="protein sequence ID" value="GFD59273.1"/>
    <property type="molecule type" value="Genomic_DNA"/>
</dbReference>
<dbReference type="AlphaFoldDB" id="A0A699XJA3"/>
<reference evidence="2" key="1">
    <citation type="journal article" date="2019" name="Sci. Rep.">
        <title>Draft genome of Tanacetum cinerariifolium, the natural source of mosquito coil.</title>
        <authorList>
            <person name="Yamashiro T."/>
            <person name="Shiraishi A."/>
            <person name="Satake H."/>
            <person name="Nakayama K."/>
        </authorList>
    </citation>
    <scope>NUCLEOTIDE SEQUENCE</scope>
</reference>
<proteinExistence type="predicted"/>